<feature type="domain" description="HD" evidence="3">
    <location>
        <begin position="44"/>
        <end position="142"/>
    </location>
</feature>
<comment type="function">
    <text evidence="2">In eubacteria ppGpp (guanosine 3'-diphosphate 5'-diphosphate) is a mediator of the stringent response that coordinates a variety of cellular activities in response to changes in nutritional abundance.</text>
</comment>
<dbReference type="SMART" id="SM00954">
    <property type="entry name" value="RelA_SpoT"/>
    <property type="match status" value="1"/>
</dbReference>
<comment type="caution">
    <text evidence="5">The sequence shown here is derived from an EMBL/GenBank/DDBJ whole genome shotgun (WGS) entry which is preliminary data.</text>
</comment>
<dbReference type="SMART" id="SM00471">
    <property type="entry name" value="HDc"/>
    <property type="match status" value="1"/>
</dbReference>
<dbReference type="CDD" id="cd01668">
    <property type="entry name" value="TGS_RSH"/>
    <property type="match status" value="1"/>
</dbReference>
<dbReference type="Proteomes" id="UP000231408">
    <property type="component" value="Unassembled WGS sequence"/>
</dbReference>
<dbReference type="InterPro" id="IPR012675">
    <property type="entry name" value="Beta-grasp_dom_sf"/>
</dbReference>
<sequence length="490" mass="57783">MTIERVIKKFTDNHPKVDADLIRLAYEFAEKAHDGQVRKSGEPYIQHPLHTAFVLAEIKSDLPTVVAGILHDVPEDTSVTLNDIKKNFGEEVYNLVAGITKLGKIKYRGVERYRENLRKMFIAMADDLRIIYIKFADRLHNLRTLESLPEAKRERIAKETLEIYAPIAGLLGVWHLKWQMEDICFKHLYPEEFKKLEYKYEVEKIAERNQFFQRVKKIIDQEFSKNHITNYKIEYRFKHLYSIWQKMQQKDRKFDEIYDVFALRIIVKTIPDCYKILGIIHTIWKPKINRFKDYIAVPKPNGYRSLHTTVFGLDGKAVEFQIRTPEMNEESLYGIAAHWHYKHYQKNSEEPEDQPKWIREILEIKKNNKDARHFVQEIQSSNVFQDRIFVFSPKGDVFELPEQSTPVDFAYAVHTDIGNKTTGAVINDKIGTLDQELKNGDLVEIVIDKNRPGPNGNWLKFVKTRHAREMIKKHTKNPIFDRIKGYFSKE</sequence>
<organism evidence="5 6">
    <name type="scientific">Candidatus Falkowbacteria bacterium CG23_combo_of_CG06-09_8_20_14_all_41_10</name>
    <dbReference type="NCBI Taxonomy" id="1974571"/>
    <lineage>
        <taxon>Bacteria</taxon>
        <taxon>Candidatus Falkowiibacteriota</taxon>
    </lineage>
</organism>
<accession>A0A2G9ZQK5</accession>
<dbReference type="AlphaFoldDB" id="A0A2G9ZQK5"/>
<dbReference type="InterPro" id="IPR007685">
    <property type="entry name" value="RelA_SpoT"/>
</dbReference>
<evidence type="ECO:0000259" key="3">
    <source>
        <dbReference type="PROSITE" id="PS51831"/>
    </source>
</evidence>
<dbReference type="FunFam" id="3.10.20.30:FF:000002">
    <property type="entry name" value="GTP pyrophosphokinase (RelA/SpoT)"/>
    <property type="match status" value="1"/>
</dbReference>
<comment type="pathway">
    <text evidence="1">Purine metabolism.</text>
</comment>
<dbReference type="InterPro" id="IPR006674">
    <property type="entry name" value="HD_domain"/>
</dbReference>
<name>A0A2G9ZQK5_9BACT</name>
<dbReference type="InterPro" id="IPR033655">
    <property type="entry name" value="TGS_RelA/SpoT"/>
</dbReference>
<dbReference type="Pfam" id="PF02824">
    <property type="entry name" value="TGS"/>
    <property type="match status" value="1"/>
</dbReference>
<dbReference type="PANTHER" id="PTHR21262:SF31">
    <property type="entry name" value="GTP PYROPHOSPHOKINASE"/>
    <property type="match status" value="1"/>
</dbReference>
<dbReference type="GO" id="GO:0005886">
    <property type="term" value="C:plasma membrane"/>
    <property type="evidence" value="ECO:0007669"/>
    <property type="project" value="TreeGrafter"/>
</dbReference>
<gene>
    <name evidence="5" type="ORF">COX21_01910</name>
</gene>
<evidence type="ECO:0000313" key="6">
    <source>
        <dbReference type="Proteomes" id="UP000231408"/>
    </source>
</evidence>
<evidence type="ECO:0000256" key="1">
    <source>
        <dbReference type="ARBA" id="ARBA00025704"/>
    </source>
</evidence>
<reference evidence="5 6" key="1">
    <citation type="submission" date="2017-09" db="EMBL/GenBank/DDBJ databases">
        <title>Depth-based differentiation of microbial function through sediment-hosted aquifers and enrichment of novel symbionts in the deep terrestrial subsurface.</title>
        <authorList>
            <person name="Probst A.J."/>
            <person name="Ladd B."/>
            <person name="Jarett J.K."/>
            <person name="Geller-Mcgrath D.E."/>
            <person name="Sieber C.M."/>
            <person name="Emerson J.B."/>
            <person name="Anantharaman K."/>
            <person name="Thomas B.C."/>
            <person name="Malmstrom R."/>
            <person name="Stieglmeier M."/>
            <person name="Klingl A."/>
            <person name="Woyke T."/>
            <person name="Ryan C.M."/>
            <person name="Banfield J.F."/>
        </authorList>
    </citation>
    <scope>NUCLEOTIDE SEQUENCE [LARGE SCALE GENOMIC DNA]</scope>
    <source>
        <strain evidence="5">CG23_combo_of_CG06-09_8_20_14_all_41_10</strain>
    </source>
</reference>
<dbReference type="FunFam" id="1.10.3210.10:FF:000001">
    <property type="entry name" value="GTP pyrophosphokinase RelA"/>
    <property type="match status" value="1"/>
</dbReference>
<dbReference type="Gene3D" id="3.30.460.10">
    <property type="entry name" value="Beta Polymerase, domain 2"/>
    <property type="match status" value="1"/>
</dbReference>
<dbReference type="PROSITE" id="PS51831">
    <property type="entry name" value="HD"/>
    <property type="match status" value="1"/>
</dbReference>
<comment type="similarity">
    <text evidence="2">Belongs to the relA/spoT family.</text>
</comment>
<dbReference type="SUPFAM" id="SSF109604">
    <property type="entry name" value="HD-domain/PDEase-like"/>
    <property type="match status" value="1"/>
</dbReference>
<dbReference type="InterPro" id="IPR003607">
    <property type="entry name" value="HD/PDEase_dom"/>
</dbReference>
<evidence type="ECO:0000256" key="2">
    <source>
        <dbReference type="RuleBase" id="RU003847"/>
    </source>
</evidence>
<dbReference type="InterPro" id="IPR004811">
    <property type="entry name" value="RelA/Spo_fam"/>
</dbReference>
<dbReference type="Pfam" id="PF13328">
    <property type="entry name" value="HD_4"/>
    <property type="match status" value="1"/>
</dbReference>
<dbReference type="PANTHER" id="PTHR21262">
    <property type="entry name" value="GUANOSINE-3',5'-BIS DIPHOSPHATE 3'-PYROPHOSPHOHYDROLASE"/>
    <property type="match status" value="1"/>
</dbReference>
<proteinExistence type="inferred from homology"/>
<dbReference type="Pfam" id="PF04607">
    <property type="entry name" value="RelA_SpoT"/>
    <property type="match status" value="1"/>
</dbReference>
<dbReference type="Gene3D" id="3.10.20.30">
    <property type="match status" value="1"/>
</dbReference>
<dbReference type="InterPro" id="IPR004095">
    <property type="entry name" value="TGS"/>
</dbReference>
<dbReference type="SUPFAM" id="SSF81271">
    <property type="entry name" value="TGS-like"/>
    <property type="match status" value="1"/>
</dbReference>
<dbReference type="SUPFAM" id="SSF81301">
    <property type="entry name" value="Nucleotidyltransferase"/>
    <property type="match status" value="1"/>
</dbReference>
<dbReference type="FunFam" id="3.30.460.10:FF:000001">
    <property type="entry name" value="GTP pyrophosphokinase RelA"/>
    <property type="match status" value="1"/>
</dbReference>
<dbReference type="InterPro" id="IPR012676">
    <property type="entry name" value="TGS-like"/>
</dbReference>
<evidence type="ECO:0008006" key="7">
    <source>
        <dbReference type="Google" id="ProtNLM"/>
    </source>
</evidence>
<dbReference type="InterPro" id="IPR043519">
    <property type="entry name" value="NT_sf"/>
</dbReference>
<dbReference type="Gene3D" id="1.10.3210.10">
    <property type="entry name" value="Hypothetical protein af1432"/>
    <property type="match status" value="1"/>
</dbReference>
<dbReference type="CDD" id="cd05399">
    <property type="entry name" value="NT_Rel-Spo_like"/>
    <property type="match status" value="1"/>
</dbReference>
<feature type="domain" description="TGS" evidence="4">
    <location>
        <begin position="386"/>
        <end position="447"/>
    </location>
</feature>
<dbReference type="GO" id="GO:0015969">
    <property type="term" value="P:guanosine tetraphosphate metabolic process"/>
    <property type="evidence" value="ECO:0007669"/>
    <property type="project" value="InterPro"/>
</dbReference>
<dbReference type="PROSITE" id="PS51880">
    <property type="entry name" value="TGS"/>
    <property type="match status" value="1"/>
</dbReference>
<evidence type="ECO:0000313" key="5">
    <source>
        <dbReference type="EMBL" id="PIP34628.1"/>
    </source>
</evidence>
<protein>
    <recommendedName>
        <fullName evidence="7">TGS domain-containing protein</fullName>
    </recommendedName>
</protein>
<dbReference type="EMBL" id="PCSE01000058">
    <property type="protein sequence ID" value="PIP34628.1"/>
    <property type="molecule type" value="Genomic_DNA"/>
</dbReference>
<dbReference type="NCBIfam" id="TIGR00691">
    <property type="entry name" value="spoT_relA"/>
    <property type="match status" value="1"/>
</dbReference>
<evidence type="ECO:0000259" key="4">
    <source>
        <dbReference type="PROSITE" id="PS51880"/>
    </source>
</evidence>